<feature type="repeat" description="TPR" evidence="3">
    <location>
        <begin position="75"/>
        <end position="108"/>
    </location>
</feature>
<keyword evidence="2 3" id="KW-0802">TPR repeat</keyword>
<dbReference type="PROSITE" id="PS50005">
    <property type="entry name" value="TPR"/>
    <property type="match status" value="2"/>
</dbReference>
<feature type="repeat" description="TPR" evidence="3">
    <location>
        <begin position="109"/>
        <end position="142"/>
    </location>
</feature>
<dbReference type="EMBL" id="BAABWN010000029">
    <property type="protein sequence ID" value="GAA6170318.1"/>
    <property type="molecule type" value="Genomic_DNA"/>
</dbReference>
<dbReference type="InterPro" id="IPR019734">
    <property type="entry name" value="TPR_rpt"/>
</dbReference>
<evidence type="ECO:0000313" key="5">
    <source>
        <dbReference type="Proteomes" id="UP001465153"/>
    </source>
</evidence>
<sequence>MEPYYESYIQKYYVVLLLDSEEHYEYLIKELSKYLSKNSKNAIALHNRGLAYLELGDGKGLKDIELSISIDGASKEPYKVLGQFWERNSDLKLALEYFTKAVEADTTDATNFRCRASAYEALGDLDSAIRDLDKAIELEPDFEYTIQHKAKLESRKNS</sequence>
<dbReference type="SUPFAM" id="SSF48452">
    <property type="entry name" value="TPR-like"/>
    <property type="match status" value="1"/>
</dbReference>
<evidence type="ECO:0000256" key="2">
    <source>
        <dbReference type="ARBA" id="ARBA00022803"/>
    </source>
</evidence>
<dbReference type="InterPro" id="IPR050498">
    <property type="entry name" value="Ycf3"/>
</dbReference>
<evidence type="ECO:0000313" key="4">
    <source>
        <dbReference type="EMBL" id="GAA6170318.1"/>
    </source>
</evidence>
<reference evidence="4 5" key="1">
    <citation type="submission" date="2024-04" db="EMBL/GenBank/DDBJ databases">
        <title>Draft genome sequence of Sessilibacter corallicola NBRC 116591.</title>
        <authorList>
            <person name="Miyakawa T."/>
            <person name="Kusuya Y."/>
            <person name="Miura T."/>
        </authorList>
    </citation>
    <scope>NUCLEOTIDE SEQUENCE [LARGE SCALE GENOMIC DNA]</scope>
    <source>
        <strain evidence="4 5">KU-00831-HH</strain>
    </source>
</reference>
<dbReference type="RefSeq" id="WP_353304623.1">
    <property type="nucleotide sequence ID" value="NZ_BAABWN010000029.1"/>
</dbReference>
<comment type="caution">
    <text evidence="4">The sequence shown here is derived from an EMBL/GenBank/DDBJ whole genome shotgun (WGS) entry which is preliminary data.</text>
</comment>
<name>A0ABQ0AFI6_9GAMM</name>
<dbReference type="InterPro" id="IPR011990">
    <property type="entry name" value="TPR-like_helical_dom_sf"/>
</dbReference>
<dbReference type="Gene3D" id="1.25.40.10">
    <property type="entry name" value="Tetratricopeptide repeat domain"/>
    <property type="match status" value="2"/>
</dbReference>
<dbReference type="InterPro" id="IPR013105">
    <property type="entry name" value="TPR_2"/>
</dbReference>
<dbReference type="Pfam" id="PF07719">
    <property type="entry name" value="TPR_2"/>
    <property type="match status" value="1"/>
</dbReference>
<gene>
    <name evidence="4" type="ORF">NBRC116591_41330</name>
</gene>
<dbReference type="Proteomes" id="UP001465153">
    <property type="component" value="Unassembled WGS sequence"/>
</dbReference>
<accession>A0ABQ0AFI6</accession>
<protein>
    <recommendedName>
        <fullName evidence="6">Tetratricopeptide repeat protein</fullName>
    </recommendedName>
</protein>
<keyword evidence="5" id="KW-1185">Reference proteome</keyword>
<keyword evidence="1" id="KW-0677">Repeat</keyword>
<organism evidence="4 5">
    <name type="scientific">Sessilibacter corallicola</name>
    <dbReference type="NCBI Taxonomy" id="2904075"/>
    <lineage>
        <taxon>Bacteria</taxon>
        <taxon>Pseudomonadati</taxon>
        <taxon>Pseudomonadota</taxon>
        <taxon>Gammaproteobacteria</taxon>
        <taxon>Cellvibrionales</taxon>
        <taxon>Cellvibrionaceae</taxon>
        <taxon>Sessilibacter</taxon>
    </lineage>
</organism>
<evidence type="ECO:0000256" key="3">
    <source>
        <dbReference type="PROSITE-ProRule" id="PRU00339"/>
    </source>
</evidence>
<dbReference type="SMART" id="SM00028">
    <property type="entry name" value="TPR"/>
    <property type="match status" value="3"/>
</dbReference>
<dbReference type="PANTHER" id="PTHR44858:SF1">
    <property type="entry name" value="UDP-N-ACETYLGLUCOSAMINE--PEPTIDE N-ACETYLGLUCOSAMINYLTRANSFERASE SPINDLY-RELATED"/>
    <property type="match status" value="1"/>
</dbReference>
<evidence type="ECO:0000256" key="1">
    <source>
        <dbReference type="ARBA" id="ARBA00022737"/>
    </source>
</evidence>
<proteinExistence type="predicted"/>
<dbReference type="PANTHER" id="PTHR44858">
    <property type="entry name" value="TETRATRICOPEPTIDE REPEAT PROTEIN 6"/>
    <property type="match status" value="1"/>
</dbReference>
<evidence type="ECO:0008006" key="6">
    <source>
        <dbReference type="Google" id="ProtNLM"/>
    </source>
</evidence>